<proteinExistence type="predicted"/>
<dbReference type="EMBL" id="JBANDL010000002">
    <property type="protein sequence ID" value="MEI2453512.1"/>
    <property type="molecule type" value="Genomic_DNA"/>
</dbReference>
<name>A0ABU8CXY9_9GAMM</name>
<accession>A0ABU8CXY9</accession>
<sequence length="55" mass="5945">MRRIGRDRKKSIVALVVSVALPKDAVLDCARRRCLLLVRVEVGGASSEPVVSVEA</sequence>
<organism evidence="1 2">
    <name type="scientific">Lysobacter firmicutimachus</name>
    <dbReference type="NCBI Taxonomy" id="1792846"/>
    <lineage>
        <taxon>Bacteria</taxon>
        <taxon>Pseudomonadati</taxon>
        <taxon>Pseudomonadota</taxon>
        <taxon>Gammaproteobacteria</taxon>
        <taxon>Lysobacterales</taxon>
        <taxon>Lysobacteraceae</taxon>
        <taxon>Lysobacter</taxon>
    </lineage>
</organism>
<gene>
    <name evidence="1" type="ORF">V2J18_02350</name>
</gene>
<dbReference type="Proteomes" id="UP001387215">
    <property type="component" value="Unassembled WGS sequence"/>
</dbReference>
<keyword evidence="2" id="KW-1185">Reference proteome</keyword>
<evidence type="ECO:0000313" key="1">
    <source>
        <dbReference type="EMBL" id="MEI2453512.1"/>
    </source>
</evidence>
<reference evidence="1 2" key="1">
    <citation type="submission" date="2024-02" db="EMBL/GenBank/DDBJ databases">
        <title>Lysobacter Genome Sequencing and Mining.</title>
        <authorList>
            <person name="Bierman J."/>
            <person name="Walker M.C."/>
        </authorList>
    </citation>
    <scope>NUCLEOTIDE SEQUENCE [LARGE SCALE GENOMIC DNA]</scope>
    <source>
        <strain evidence="1 2">PB6250</strain>
    </source>
</reference>
<evidence type="ECO:0000313" key="2">
    <source>
        <dbReference type="Proteomes" id="UP001387215"/>
    </source>
</evidence>
<dbReference type="RefSeq" id="WP_336130816.1">
    <property type="nucleotide sequence ID" value="NZ_JBANDL010000002.1"/>
</dbReference>
<comment type="caution">
    <text evidence="1">The sequence shown here is derived from an EMBL/GenBank/DDBJ whole genome shotgun (WGS) entry which is preliminary data.</text>
</comment>
<protein>
    <submittedName>
        <fullName evidence="1">Uncharacterized protein</fullName>
    </submittedName>
</protein>